<name>A0ABS6Y7D1_9BACT</name>
<dbReference type="Proteomes" id="UP000812077">
    <property type="component" value="Unassembled WGS sequence"/>
</dbReference>
<dbReference type="GO" id="GO:0005524">
    <property type="term" value="F:ATP binding"/>
    <property type="evidence" value="ECO:0007669"/>
    <property type="project" value="UniProtKB-KW"/>
</dbReference>
<sequence length="93" mass="10434">MKLTKNEKGQIQERLRQYVSKYPSQNKAAQSLTGTSSATVSSILQGKWENISDDMWRNLASQLGTMAGTDWQVVETKAFQEMTFVMKDAQAGK</sequence>
<organism evidence="1 2">
    <name type="scientific">Prevotella melaninogenica</name>
    <dbReference type="NCBI Taxonomy" id="28132"/>
    <lineage>
        <taxon>Bacteria</taxon>
        <taxon>Pseudomonadati</taxon>
        <taxon>Bacteroidota</taxon>
        <taxon>Bacteroidia</taxon>
        <taxon>Bacteroidales</taxon>
        <taxon>Prevotellaceae</taxon>
        <taxon>Prevotella</taxon>
    </lineage>
</organism>
<evidence type="ECO:0000313" key="2">
    <source>
        <dbReference type="Proteomes" id="UP000812077"/>
    </source>
</evidence>
<keyword evidence="1" id="KW-0547">Nucleotide-binding</keyword>
<comment type="caution">
    <text evidence="1">The sequence shown here is derived from an EMBL/GenBank/DDBJ whole genome shotgun (WGS) entry which is preliminary data.</text>
</comment>
<dbReference type="EMBL" id="JAHXCP010000022">
    <property type="protein sequence ID" value="MBW4755402.1"/>
    <property type="molecule type" value="Genomic_DNA"/>
</dbReference>
<keyword evidence="1" id="KW-0067">ATP-binding</keyword>
<keyword evidence="2" id="KW-1185">Reference proteome</keyword>
<reference evidence="1 2" key="1">
    <citation type="submission" date="2021-07" db="EMBL/GenBank/DDBJ databases">
        <title>Genomic diversity and antimicrobial resistance of Prevotella spp. isolated from chronic lung disease airways.</title>
        <authorList>
            <person name="Webb K.A."/>
            <person name="Olagoke O.S."/>
            <person name="Baird T."/>
            <person name="Neill J."/>
            <person name="Pham A."/>
            <person name="Wells T.J."/>
            <person name="Ramsay K.A."/>
            <person name="Bell S.C."/>
            <person name="Sarovich D.S."/>
            <person name="Price E.P."/>
        </authorList>
    </citation>
    <scope>NUCLEOTIDE SEQUENCE [LARGE SCALE GENOMIC DNA]</scope>
    <source>
        <strain evidence="1 2">SCHI0027.S.6</strain>
    </source>
</reference>
<evidence type="ECO:0000313" key="1">
    <source>
        <dbReference type="EMBL" id="MBW4755402.1"/>
    </source>
</evidence>
<protein>
    <submittedName>
        <fullName evidence="1">ATP-binding protein</fullName>
    </submittedName>
</protein>
<accession>A0ABS6Y7D1</accession>
<feature type="non-terminal residue" evidence="1">
    <location>
        <position position="93"/>
    </location>
</feature>
<proteinExistence type="predicted"/>
<gene>
    <name evidence="1" type="ORF">KZO77_10265</name>
</gene>